<feature type="region of interest" description="Disordered" evidence="1">
    <location>
        <begin position="1"/>
        <end position="20"/>
    </location>
</feature>
<name>A0AAN8D298_9TELE</name>
<organism evidence="2 3">
    <name type="scientific">Champsocephalus esox</name>
    <name type="common">pike icefish</name>
    <dbReference type="NCBI Taxonomy" id="159716"/>
    <lineage>
        <taxon>Eukaryota</taxon>
        <taxon>Metazoa</taxon>
        <taxon>Chordata</taxon>
        <taxon>Craniata</taxon>
        <taxon>Vertebrata</taxon>
        <taxon>Euteleostomi</taxon>
        <taxon>Actinopterygii</taxon>
        <taxon>Neopterygii</taxon>
        <taxon>Teleostei</taxon>
        <taxon>Neoteleostei</taxon>
        <taxon>Acanthomorphata</taxon>
        <taxon>Eupercaria</taxon>
        <taxon>Perciformes</taxon>
        <taxon>Notothenioidei</taxon>
        <taxon>Channichthyidae</taxon>
        <taxon>Champsocephalus</taxon>
    </lineage>
</organism>
<feature type="compositionally biased region" description="Polar residues" evidence="1">
    <location>
        <begin position="1"/>
        <end position="12"/>
    </location>
</feature>
<proteinExistence type="predicted"/>
<evidence type="ECO:0000313" key="2">
    <source>
        <dbReference type="EMBL" id="KAK5915136.1"/>
    </source>
</evidence>
<evidence type="ECO:0000313" key="3">
    <source>
        <dbReference type="Proteomes" id="UP001335648"/>
    </source>
</evidence>
<keyword evidence="3" id="KW-1185">Reference proteome</keyword>
<dbReference type="AlphaFoldDB" id="A0AAN8D298"/>
<accession>A0AAN8D298</accession>
<dbReference type="EMBL" id="JAULUE010002046">
    <property type="protein sequence ID" value="KAK5915136.1"/>
    <property type="molecule type" value="Genomic_DNA"/>
</dbReference>
<gene>
    <name evidence="2" type="ORF">CesoFtcFv8_000759</name>
</gene>
<sequence>MCLGSSSSTLDQADQWDIRHPAQSPVELPALHDHRPSPQTIFRQNWTLQPYLICIEVHQVIWVGVDFKHNGVCWTRLRHQPSLL</sequence>
<comment type="caution">
    <text evidence="2">The sequence shown here is derived from an EMBL/GenBank/DDBJ whole genome shotgun (WGS) entry which is preliminary data.</text>
</comment>
<protein>
    <submittedName>
        <fullName evidence="2">Uncharacterized protein</fullName>
    </submittedName>
</protein>
<dbReference type="Proteomes" id="UP001335648">
    <property type="component" value="Unassembled WGS sequence"/>
</dbReference>
<evidence type="ECO:0000256" key="1">
    <source>
        <dbReference type="SAM" id="MobiDB-lite"/>
    </source>
</evidence>
<reference evidence="2 3" key="1">
    <citation type="journal article" date="2023" name="Mol. Biol. Evol.">
        <title>Genomics of Secondarily Temperate Adaptation in the Only Non-Antarctic Icefish.</title>
        <authorList>
            <person name="Rivera-Colon A.G."/>
            <person name="Rayamajhi N."/>
            <person name="Minhas B.F."/>
            <person name="Madrigal G."/>
            <person name="Bilyk K.T."/>
            <person name="Yoon V."/>
            <person name="Hune M."/>
            <person name="Gregory S."/>
            <person name="Cheng C.H.C."/>
            <person name="Catchen J.M."/>
        </authorList>
    </citation>
    <scope>NUCLEOTIDE SEQUENCE [LARGE SCALE GENOMIC DNA]</scope>
    <source>
        <strain evidence="2">JC2023a</strain>
    </source>
</reference>